<evidence type="ECO:0000256" key="1">
    <source>
        <dbReference type="ARBA" id="ARBA00023012"/>
    </source>
</evidence>
<dbReference type="Proteomes" id="UP000638918">
    <property type="component" value="Unassembled WGS sequence"/>
</dbReference>
<keyword evidence="1" id="KW-0902">Two-component regulatory system</keyword>
<dbReference type="InterPro" id="IPR008207">
    <property type="entry name" value="Sig_transdc_His_kin_Hpt_dom"/>
</dbReference>
<gene>
    <name evidence="4" type="ORF">H9656_09320</name>
</gene>
<feature type="domain" description="HPt" evidence="3">
    <location>
        <begin position="2"/>
        <end position="88"/>
    </location>
</feature>
<sequence>MSGDPLEPLRLRFRERAGADSLALADALARADAPEIERLAHGLAGAAGLFGFVEVGDLAMQIDQGFAAGKTPPDDQVRALIVALRRLV</sequence>
<comment type="caution">
    <text evidence="4">The sequence shown here is derived from an EMBL/GenBank/DDBJ whole genome shotgun (WGS) entry which is preliminary data.</text>
</comment>
<keyword evidence="5" id="KW-1185">Reference proteome</keyword>
<dbReference type="Pfam" id="PF01627">
    <property type="entry name" value="Hpt"/>
    <property type="match status" value="1"/>
</dbReference>
<protein>
    <submittedName>
        <fullName evidence="4">Hpt domain-containing protein</fullName>
    </submittedName>
</protein>
<dbReference type="InterPro" id="IPR036641">
    <property type="entry name" value="HPT_dom_sf"/>
</dbReference>
<dbReference type="RefSeq" id="WP_191743989.1">
    <property type="nucleotide sequence ID" value="NZ_JACSQU010000002.1"/>
</dbReference>
<dbReference type="SUPFAM" id="SSF47226">
    <property type="entry name" value="Histidine-containing phosphotransfer domain, HPT domain"/>
    <property type="match status" value="1"/>
</dbReference>
<reference evidence="4 5" key="1">
    <citation type="submission" date="2020-08" db="EMBL/GenBank/DDBJ databases">
        <title>A Genomic Blueprint of the Chicken Gut Microbiome.</title>
        <authorList>
            <person name="Gilroy R."/>
            <person name="Ravi A."/>
            <person name="Getino M."/>
            <person name="Pursley I."/>
            <person name="Horton D.L."/>
            <person name="Alikhan N.-F."/>
            <person name="Baker D."/>
            <person name="Gharbi K."/>
            <person name="Hall N."/>
            <person name="Watson M."/>
            <person name="Adriaenssens E.M."/>
            <person name="Foster-Nyarko E."/>
            <person name="Jarju S."/>
            <person name="Secka A."/>
            <person name="Antonio M."/>
            <person name="Oren A."/>
            <person name="Chaudhuri R."/>
            <person name="La Ragione R.M."/>
            <person name="Hildebrand F."/>
            <person name="Pallen M.J."/>
        </authorList>
    </citation>
    <scope>NUCLEOTIDE SEQUENCE [LARGE SCALE GENOMIC DNA]</scope>
    <source>
        <strain evidence="4 5">Sa3CVA3</strain>
    </source>
</reference>
<dbReference type="Gene3D" id="1.20.120.160">
    <property type="entry name" value="HPT domain"/>
    <property type="match status" value="1"/>
</dbReference>
<proteinExistence type="predicted"/>
<feature type="modified residue" description="Phosphohistidine" evidence="2">
    <location>
        <position position="41"/>
    </location>
</feature>
<dbReference type="EMBL" id="JACSQU010000002">
    <property type="protein sequence ID" value="MBD7941585.1"/>
    <property type="molecule type" value="Genomic_DNA"/>
</dbReference>
<evidence type="ECO:0000313" key="5">
    <source>
        <dbReference type="Proteomes" id="UP000638918"/>
    </source>
</evidence>
<organism evidence="4 5">
    <name type="scientific">Brevundimonas guildfordensis</name>
    <dbReference type="NCBI Taxonomy" id="2762241"/>
    <lineage>
        <taxon>Bacteria</taxon>
        <taxon>Pseudomonadati</taxon>
        <taxon>Pseudomonadota</taxon>
        <taxon>Alphaproteobacteria</taxon>
        <taxon>Caulobacterales</taxon>
        <taxon>Caulobacteraceae</taxon>
        <taxon>Brevundimonas</taxon>
    </lineage>
</organism>
<dbReference type="PROSITE" id="PS50894">
    <property type="entry name" value="HPT"/>
    <property type="match status" value="1"/>
</dbReference>
<evidence type="ECO:0000259" key="3">
    <source>
        <dbReference type="PROSITE" id="PS50894"/>
    </source>
</evidence>
<keyword evidence="2" id="KW-0597">Phosphoprotein</keyword>
<evidence type="ECO:0000313" key="4">
    <source>
        <dbReference type="EMBL" id="MBD7941585.1"/>
    </source>
</evidence>
<name>A0ABR8R1B4_9CAUL</name>
<accession>A0ABR8R1B4</accession>
<evidence type="ECO:0000256" key="2">
    <source>
        <dbReference type="PROSITE-ProRule" id="PRU00110"/>
    </source>
</evidence>